<dbReference type="AlphaFoldDB" id="A0A2G9GFD8"/>
<accession>A0A2G9GFD8</accession>
<keyword evidence="1" id="KW-0175">Coiled coil</keyword>
<keyword evidence="3" id="KW-1185">Reference proteome</keyword>
<dbReference type="OrthoDB" id="928964at2759"/>
<dbReference type="EMBL" id="NKXS01005309">
    <property type="protein sequence ID" value="PIN04003.1"/>
    <property type="molecule type" value="Genomic_DNA"/>
</dbReference>
<feature type="coiled-coil region" evidence="1">
    <location>
        <begin position="209"/>
        <end position="270"/>
    </location>
</feature>
<protein>
    <submittedName>
        <fullName evidence="2">Uncharacterized protein</fullName>
    </submittedName>
</protein>
<dbReference type="PANTHER" id="PTHR36607">
    <property type="entry name" value="1,2-DIHYDROXY-3-KETO-5-METHYLTHIOPENTENE DIOXYGENASE 4"/>
    <property type="match status" value="1"/>
</dbReference>
<dbReference type="Proteomes" id="UP000231279">
    <property type="component" value="Unassembled WGS sequence"/>
</dbReference>
<reference evidence="3" key="1">
    <citation type="journal article" date="2018" name="Gigascience">
        <title>Genome assembly of the Pink Ipe (Handroanthus impetiginosus, Bignoniaceae), a highly valued, ecologically keystone Neotropical timber forest tree.</title>
        <authorList>
            <person name="Silva-Junior O.B."/>
            <person name="Grattapaglia D."/>
            <person name="Novaes E."/>
            <person name="Collevatti R.G."/>
        </authorList>
    </citation>
    <scope>NUCLEOTIDE SEQUENCE [LARGE SCALE GENOMIC DNA]</scope>
    <source>
        <strain evidence="3">cv. UFG-1</strain>
    </source>
</reference>
<evidence type="ECO:0000313" key="2">
    <source>
        <dbReference type="EMBL" id="PIN04003.1"/>
    </source>
</evidence>
<sequence length="302" mass="35121">MIIKDYFVVIRWSYLPLWRDEHFIVEPYNPHQFSRQFGYYKEISGVLTYDIRKATLDDEIPYWQLYTLSKSISKVRLPSIPPDVKKFSLEDYKKNIESLINSKPDALMEGEKHDKEGDPFDKEASGKKILDIEDDDELQDNQRSTIGQNLLDIVTPNAKTQEELLKVLFDKANAYDKTRSIPSEKAYKELLTQQLGIAKDRLHNTLVREVKKTNQIQSTKEELESIKRELENLKERKKNLCASLERQQLLQSTQAKVHEIEEEIITIENDLPSSNEAIENLKTGAAHSEAMKEELKSLDFFA</sequence>
<name>A0A2G9GFD8_9LAMI</name>
<organism evidence="2 3">
    <name type="scientific">Handroanthus impetiginosus</name>
    <dbReference type="NCBI Taxonomy" id="429701"/>
    <lineage>
        <taxon>Eukaryota</taxon>
        <taxon>Viridiplantae</taxon>
        <taxon>Streptophyta</taxon>
        <taxon>Embryophyta</taxon>
        <taxon>Tracheophyta</taxon>
        <taxon>Spermatophyta</taxon>
        <taxon>Magnoliopsida</taxon>
        <taxon>eudicotyledons</taxon>
        <taxon>Gunneridae</taxon>
        <taxon>Pentapetalae</taxon>
        <taxon>asterids</taxon>
        <taxon>lamiids</taxon>
        <taxon>Lamiales</taxon>
        <taxon>Bignoniaceae</taxon>
        <taxon>Crescentiina</taxon>
        <taxon>Tabebuia alliance</taxon>
        <taxon>Handroanthus</taxon>
    </lineage>
</organism>
<comment type="caution">
    <text evidence="2">The sequence shown here is derived from an EMBL/GenBank/DDBJ whole genome shotgun (WGS) entry which is preliminary data.</text>
</comment>
<gene>
    <name evidence="2" type="ORF">CDL12_23463</name>
</gene>
<evidence type="ECO:0000256" key="1">
    <source>
        <dbReference type="SAM" id="Coils"/>
    </source>
</evidence>
<proteinExistence type="predicted"/>
<evidence type="ECO:0000313" key="3">
    <source>
        <dbReference type="Proteomes" id="UP000231279"/>
    </source>
</evidence>
<dbReference type="PANTHER" id="PTHR36607:SF20">
    <property type="entry name" value="AMINOTRANSFERASE-LIKE PLANT MOBILE DOMAIN-CONTAINING PROTEIN"/>
    <property type="match status" value="1"/>
</dbReference>